<dbReference type="RefSeq" id="WP_123228805.1">
    <property type="nucleotide sequence ID" value="NZ_RJSE01000008.1"/>
</dbReference>
<sequence length="430" mass="45818">MRTLFTDVEVDGRGCDVLVGPGGIEAVGDRLASTGADEHVDGGGGALIPGLHDHHLHLLATAAARTSVDCSTGLDRLRSAPPGPWVRGVGAVESVDRHVLDALVPDRPARVQHSSGGLWMLNSRALAAVSPALAGPDVERDRDGVPTGRLWRFDSRLRAALPDRAAETRQSLATLVEELHRLGITSVTDATPDLDPPTVALLSDLPLGVTLLGDPDGTAPRKILVRDHDLPDLAALTTQVAEAHEQRRPVAVHCVTREALLLTLAALDDAGRLPGDRIEHAAVVPPEVRARLRGLTVVTQPGMLVARTERYRTEVDPDDLDHLYPFASLHDAGVPVLSSSDAPYGPLDPWEGLRAARDRDLAPHERVPVAVAFPTLLRDSAGLPRRIAAGEAPAVCLLEVPLAEALRAPAADLVRLVRDPAPHRRIRSGR</sequence>
<comment type="caution">
    <text evidence="2">The sequence shown here is derived from an EMBL/GenBank/DDBJ whole genome shotgun (WGS) entry which is preliminary data.</text>
</comment>
<keyword evidence="2" id="KW-0378">Hydrolase</keyword>
<organism evidence="2 3">
    <name type="scientific">Nocardioides marmoriginsengisoli</name>
    <dbReference type="NCBI Taxonomy" id="661483"/>
    <lineage>
        <taxon>Bacteria</taxon>
        <taxon>Bacillati</taxon>
        <taxon>Actinomycetota</taxon>
        <taxon>Actinomycetes</taxon>
        <taxon>Propionibacteriales</taxon>
        <taxon>Nocardioidaceae</taxon>
        <taxon>Nocardioides</taxon>
    </lineage>
</organism>
<dbReference type="Gene3D" id="2.30.40.10">
    <property type="entry name" value="Urease, subunit C, domain 1"/>
    <property type="match status" value="1"/>
</dbReference>
<evidence type="ECO:0000313" key="3">
    <source>
        <dbReference type="Proteomes" id="UP000267128"/>
    </source>
</evidence>
<accession>A0A3N0CCQ8</accession>
<dbReference type="PANTHER" id="PTHR22642:SF2">
    <property type="entry name" value="PROTEIN LONG AFTER FAR-RED 3"/>
    <property type="match status" value="1"/>
</dbReference>
<dbReference type="InterPro" id="IPR032466">
    <property type="entry name" value="Metal_Hydrolase"/>
</dbReference>
<dbReference type="PANTHER" id="PTHR22642">
    <property type="entry name" value="IMIDAZOLONEPROPIONASE"/>
    <property type="match status" value="1"/>
</dbReference>
<dbReference type="Proteomes" id="UP000267128">
    <property type="component" value="Unassembled WGS sequence"/>
</dbReference>
<dbReference type="InterPro" id="IPR013108">
    <property type="entry name" value="Amidohydro_3"/>
</dbReference>
<evidence type="ECO:0000313" key="2">
    <source>
        <dbReference type="EMBL" id="RNL61089.1"/>
    </source>
</evidence>
<reference evidence="2 3" key="1">
    <citation type="submission" date="2018-11" db="EMBL/GenBank/DDBJ databases">
        <authorList>
            <person name="Li F."/>
        </authorList>
    </citation>
    <scope>NUCLEOTIDE SEQUENCE [LARGE SCALE GENOMIC DNA]</scope>
    <source>
        <strain evidence="2 3">Gsoil 097</strain>
    </source>
</reference>
<name>A0A3N0CCQ8_9ACTN</name>
<gene>
    <name evidence="2" type="ORF">EFK50_17060</name>
</gene>
<dbReference type="InterPro" id="IPR011059">
    <property type="entry name" value="Metal-dep_hydrolase_composite"/>
</dbReference>
<protein>
    <submittedName>
        <fullName evidence="2">Amidohydrolase</fullName>
    </submittedName>
</protein>
<dbReference type="AlphaFoldDB" id="A0A3N0CCQ8"/>
<evidence type="ECO:0000259" key="1">
    <source>
        <dbReference type="Pfam" id="PF07969"/>
    </source>
</evidence>
<dbReference type="SUPFAM" id="SSF51556">
    <property type="entry name" value="Metallo-dependent hydrolases"/>
    <property type="match status" value="1"/>
</dbReference>
<keyword evidence="3" id="KW-1185">Reference proteome</keyword>
<feature type="domain" description="Amidohydrolase 3" evidence="1">
    <location>
        <begin position="40"/>
        <end position="369"/>
    </location>
</feature>
<dbReference type="GO" id="GO:0016810">
    <property type="term" value="F:hydrolase activity, acting on carbon-nitrogen (but not peptide) bonds"/>
    <property type="evidence" value="ECO:0007669"/>
    <property type="project" value="InterPro"/>
</dbReference>
<proteinExistence type="predicted"/>
<dbReference type="EMBL" id="RJSE01000008">
    <property type="protein sequence ID" value="RNL61089.1"/>
    <property type="molecule type" value="Genomic_DNA"/>
</dbReference>
<dbReference type="OrthoDB" id="3238066at2"/>
<dbReference type="SUPFAM" id="SSF51338">
    <property type="entry name" value="Composite domain of metallo-dependent hydrolases"/>
    <property type="match status" value="1"/>
</dbReference>
<dbReference type="Gene3D" id="3.20.20.140">
    <property type="entry name" value="Metal-dependent hydrolases"/>
    <property type="match status" value="2"/>
</dbReference>
<dbReference type="Gene3D" id="3.10.310.70">
    <property type="match status" value="1"/>
</dbReference>
<dbReference type="Pfam" id="PF07969">
    <property type="entry name" value="Amidohydro_3"/>
    <property type="match status" value="1"/>
</dbReference>